<comment type="caution">
    <text evidence="1">The sequence shown here is derived from an EMBL/GenBank/DDBJ whole genome shotgun (WGS) entry which is preliminary data.</text>
</comment>
<evidence type="ECO:0000313" key="2">
    <source>
        <dbReference type="Proteomes" id="UP001057452"/>
    </source>
</evidence>
<dbReference type="EMBL" id="CM043787">
    <property type="protein sequence ID" value="KAI4830540.1"/>
    <property type="molecule type" value="Genomic_DNA"/>
</dbReference>
<proteinExistence type="predicted"/>
<evidence type="ECO:0000313" key="1">
    <source>
        <dbReference type="EMBL" id="KAI4830540.1"/>
    </source>
</evidence>
<keyword evidence="2" id="KW-1185">Reference proteome</keyword>
<name>A0ACB9XTS1_CHAAC</name>
<gene>
    <name evidence="1" type="ORF">KUCAC02_002164</name>
</gene>
<dbReference type="Proteomes" id="UP001057452">
    <property type="component" value="Chromosome 3"/>
</dbReference>
<reference evidence="1" key="1">
    <citation type="submission" date="2022-05" db="EMBL/GenBank/DDBJ databases">
        <title>Chromosome-level genome of Chaenocephalus aceratus.</title>
        <authorList>
            <person name="Park H."/>
        </authorList>
    </citation>
    <scope>NUCLEOTIDE SEQUENCE</scope>
    <source>
        <strain evidence="1">KU_202001</strain>
    </source>
</reference>
<feature type="non-terminal residue" evidence="1">
    <location>
        <position position="1"/>
    </location>
</feature>
<protein>
    <submittedName>
        <fullName evidence="1">Uncharacterized protein</fullName>
    </submittedName>
</protein>
<sequence length="88" mass="9978">VTFSGTLMQWDISLLGSTRQATAKARTQPLWIYHPNERPLPGEATVEYIKLQHNSRSLLQVLCPPTLFTQRNKGGGRETWALEMVLVE</sequence>
<accession>A0ACB9XTS1</accession>
<organism evidence="1 2">
    <name type="scientific">Chaenocephalus aceratus</name>
    <name type="common">Blackfin icefish</name>
    <name type="synonym">Chaenichthys aceratus</name>
    <dbReference type="NCBI Taxonomy" id="36190"/>
    <lineage>
        <taxon>Eukaryota</taxon>
        <taxon>Metazoa</taxon>
        <taxon>Chordata</taxon>
        <taxon>Craniata</taxon>
        <taxon>Vertebrata</taxon>
        <taxon>Euteleostomi</taxon>
        <taxon>Actinopterygii</taxon>
        <taxon>Neopterygii</taxon>
        <taxon>Teleostei</taxon>
        <taxon>Neoteleostei</taxon>
        <taxon>Acanthomorphata</taxon>
        <taxon>Eupercaria</taxon>
        <taxon>Perciformes</taxon>
        <taxon>Notothenioidei</taxon>
        <taxon>Channichthyidae</taxon>
        <taxon>Chaenocephalus</taxon>
    </lineage>
</organism>
<feature type="non-terminal residue" evidence="1">
    <location>
        <position position="88"/>
    </location>
</feature>